<dbReference type="Pfam" id="PF05199">
    <property type="entry name" value="GMC_oxred_C"/>
    <property type="match status" value="1"/>
</dbReference>
<dbReference type="PANTHER" id="PTHR11552">
    <property type="entry name" value="GLUCOSE-METHANOL-CHOLINE GMC OXIDOREDUCTASE"/>
    <property type="match status" value="1"/>
</dbReference>
<comment type="cofactor">
    <cofactor evidence="1 5">
        <name>FAD</name>
        <dbReference type="ChEBI" id="CHEBI:57692"/>
    </cofactor>
</comment>
<dbReference type="Gene3D" id="3.30.560.10">
    <property type="entry name" value="Glucose Oxidase, domain 3"/>
    <property type="match status" value="1"/>
</dbReference>
<dbReference type="Pfam" id="PF00732">
    <property type="entry name" value="GMC_oxred_N"/>
    <property type="match status" value="1"/>
</dbReference>
<dbReference type="InterPro" id="IPR036188">
    <property type="entry name" value="FAD/NAD-bd_sf"/>
</dbReference>
<feature type="domain" description="Glucose-methanol-choline oxidoreductase N-terminal" evidence="8">
    <location>
        <begin position="147"/>
        <end position="170"/>
    </location>
</feature>
<evidence type="ECO:0000256" key="3">
    <source>
        <dbReference type="ARBA" id="ARBA00022630"/>
    </source>
</evidence>
<evidence type="ECO:0000256" key="1">
    <source>
        <dbReference type="ARBA" id="ARBA00001974"/>
    </source>
</evidence>
<dbReference type="AlphaFoldDB" id="A0A1X0Y135"/>
<evidence type="ECO:0000313" key="11">
    <source>
        <dbReference type="Proteomes" id="UP000193040"/>
    </source>
</evidence>
<sequence length="601" mass="64575">MHQPTNDACHPRLPGGTAGNRSEVRTGGRLRPQSPRDTAVRHQHRASGACHHEALRDVTRATDTGRASHRSYDYVIIGAGSAGCVLANRLTVATDVRVLLLEAGGTDDAPEIRIPAAVHSMFGADYDWMYTSVPQAFSGRSVRVPRGRTLGGSSSLNAMIYTRGNRADYDRWRDEYGAKGWGFDDVLPFFVRSEGNTRLGGPLHGTEGPLCVEDPRWMHELCPMWVESAIAAGIPANTDFSGPTQTGAGIYQVTQRDGQRWSVADAYLHPVADRPNLKVRTGSQVSRIIVEAGVAVGVEYRDGSGEHSVRADREVLLCAGAIASPQLLMLSGIGPADQLRNIGVPVIIDAKNVGRGLQDHPTVVLNWTTVGTSDFRDMVTTEEAAAQWSQDRRGPLSSIVSEAGMFCSTTAASDPPNVQIYAAGTSYWDDGTGYAQVPCTAAAVTLIDPVSRGRIRLRSSEPADHPLIDPRFYTEPADLLAMLTAMEMVTGIVHRRPLAKFINGPCLPETDQLDRTAFLDVVRAHSQTMYHPTGTCAMGGSADSVLDPELRLRGVGGLRVVDASVMPATIRGNTNAPVVMIAEKAADLILGLNTKRGWGVG</sequence>
<dbReference type="STRING" id="1784.VC42_02390"/>
<dbReference type="PIRSF" id="PIRSF000137">
    <property type="entry name" value="Alcohol_oxidase"/>
    <property type="match status" value="1"/>
</dbReference>
<name>A0A1X0Y135_MYCSI</name>
<keyword evidence="4 5" id="KW-0274">FAD</keyword>
<evidence type="ECO:0000256" key="2">
    <source>
        <dbReference type="ARBA" id="ARBA00010790"/>
    </source>
</evidence>
<dbReference type="GO" id="GO:0016614">
    <property type="term" value="F:oxidoreductase activity, acting on CH-OH group of donors"/>
    <property type="evidence" value="ECO:0007669"/>
    <property type="project" value="InterPro"/>
</dbReference>
<comment type="caution">
    <text evidence="10">The sequence shown here is derived from an EMBL/GenBank/DDBJ whole genome shotgun (WGS) entry which is preliminary data.</text>
</comment>
<organism evidence="10 11">
    <name type="scientific">Mycobacterium simiae</name>
    <name type="common">Mycobacterium habana</name>
    <dbReference type="NCBI Taxonomy" id="1784"/>
    <lineage>
        <taxon>Bacteria</taxon>
        <taxon>Bacillati</taxon>
        <taxon>Actinomycetota</taxon>
        <taxon>Actinomycetes</taxon>
        <taxon>Mycobacteriales</taxon>
        <taxon>Mycobacteriaceae</taxon>
        <taxon>Mycobacterium</taxon>
        <taxon>Mycobacterium simiae complex</taxon>
    </lineage>
</organism>
<accession>A0A1X0Y135</accession>
<dbReference type="PROSITE" id="PS00623">
    <property type="entry name" value="GMC_OXRED_1"/>
    <property type="match status" value="1"/>
</dbReference>
<dbReference type="InterPro" id="IPR007867">
    <property type="entry name" value="GMC_OxRtase_C"/>
</dbReference>
<protein>
    <recommendedName>
        <fullName evidence="8 9">Glucose-methanol-choline oxidoreductase N-terminal domain-containing protein</fullName>
    </recommendedName>
</protein>
<feature type="region of interest" description="Disordered" evidence="7">
    <location>
        <begin position="1"/>
        <end position="63"/>
    </location>
</feature>
<comment type="similarity">
    <text evidence="2 6">Belongs to the GMC oxidoreductase family.</text>
</comment>
<proteinExistence type="inferred from homology"/>
<evidence type="ECO:0000256" key="4">
    <source>
        <dbReference type="ARBA" id="ARBA00022827"/>
    </source>
</evidence>
<evidence type="ECO:0000256" key="5">
    <source>
        <dbReference type="PIRSR" id="PIRSR000137-2"/>
    </source>
</evidence>
<keyword evidence="11" id="KW-1185">Reference proteome</keyword>
<dbReference type="EMBL" id="MZZM01000022">
    <property type="protein sequence ID" value="ORJ58853.1"/>
    <property type="molecule type" value="Genomic_DNA"/>
</dbReference>
<dbReference type="InterPro" id="IPR000172">
    <property type="entry name" value="GMC_OxRdtase_N"/>
</dbReference>
<evidence type="ECO:0000256" key="6">
    <source>
        <dbReference type="RuleBase" id="RU003968"/>
    </source>
</evidence>
<dbReference type="SUPFAM" id="SSF54373">
    <property type="entry name" value="FAD-linked reductases, C-terminal domain"/>
    <property type="match status" value="1"/>
</dbReference>
<keyword evidence="3 6" id="KW-0285">Flavoprotein</keyword>
<dbReference type="PROSITE" id="PS00624">
    <property type="entry name" value="GMC_OXRED_2"/>
    <property type="match status" value="1"/>
</dbReference>
<evidence type="ECO:0000259" key="9">
    <source>
        <dbReference type="PROSITE" id="PS00624"/>
    </source>
</evidence>
<reference evidence="10 11" key="1">
    <citation type="submission" date="2017-03" db="EMBL/GenBank/DDBJ databases">
        <title>Genomic insights into Mycobacterium simiae human colonization.</title>
        <authorList>
            <person name="Steffani J.L."/>
            <person name="Brunck M.E."/>
            <person name="Cruz E."/>
            <person name="Montiel R."/>
            <person name="Barona F."/>
        </authorList>
    </citation>
    <scope>NUCLEOTIDE SEQUENCE [LARGE SCALE GENOMIC DNA]</scope>
    <source>
        <strain evidence="10 11">MsiGto</strain>
    </source>
</reference>
<dbReference type="Gene3D" id="3.50.50.60">
    <property type="entry name" value="FAD/NAD(P)-binding domain"/>
    <property type="match status" value="1"/>
</dbReference>
<evidence type="ECO:0000313" key="10">
    <source>
        <dbReference type="EMBL" id="ORJ58853.1"/>
    </source>
</evidence>
<feature type="binding site" evidence="5">
    <location>
        <position position="285"/>
    </location>
    <ligand>
        <name>FAD</name>
        <dbReference type="ChEBI" id="CHEBI:57692"/>
    </ligand>
</feature>
<feature type="domain" description="Glucose-methanol-choline oxidoreductase N-terminal" evidence="9">
    <location>
        <begin position="320"/>
        <end position="334"/>
    </location>
</feature>
<evidence type="ECO:0000259" key="8">
    <source>
        <dbReference type="PROSITE" id="PS00623"/>
    </source>
</evidence>
<dbReference type="SUPFAM" id="SSF51905">
    <property type="entry name" value="FAD/NAD(P)-binding domain"/>
    <property type="match status" value="1"/>
</dbReference>
<dbReference type="GO" id="GO:0050660">
    <property type="term" value="F:flavin adenine dinucleotide binding"/>
    <property type="evidence" value="ECO:0007669"/>
    <property type="project" value="InterPro"/>
</dbReference>
<feature type="compositionally biased region" description="Basic and acidic residues" evidence="7">
    <location>
        <begin position="50"/>
        <end position="60"/>
    </location>
</feature>
<gene>
    <name evidence="10" type="ORF">B5M45_17050</name>
</gene>
<evidence type="ECO:0000256" key="7">
    <source>
        <dbReference type="SAM" id="MobiDB-lite"/>
    </source>
</evidence>
<dbReference type="PANTHER" id="PTHR11552:SF147">
    <property type="entry name" value="CHOLINE DEHYDROGENASE, MITOCHONDRIAL"/>
    <property type="match status" value="1"/>
</dbReference>
<dbReference type="InterPro" id="IPR012132">
    <property type="entry name" value="GMC_OxRdtase"/>
</dbReference>
<dbReference type="Proteomes" id="UP000193040">
    <property type="component" value="Unassembled WGS sequence"/>
</dbReference>